<keyword evidence="2" id="KW-0238">DNA-binding</keyword>
<proteinExistence type="predicted"/>
<dbReference type="Pfam" id="PF12833">
    <property type="entry name" value="HTH_18"/>
    <property type="match status" value="1"/>
</dbReference>
<dbReference type="GO" id="GO:0043565">
    <property type="term" value="F:sequence-specific DNA binding"/>
    <property type="evidence" value="ECO:0007669"/>
    <property type="project" value="InterPro"/>
</dbReference>
<dbReference type="PANTHER" id="PTHR43280">
    <property type="entry name" value="ARAC-FAMILY TRANSCRIPTIONAL REGULATOR"/>
    <property type="match status" value="1"/>
</dbReference>
<reference evidence="5" key="1">
    <citation type="submission" date="2019-08" db="EMBL/GenBank/DDBJ databases">
        <authorList>
            <person name="Kucharzyk K."/>
            <person name="Murdoch R.W."/>
            <person name="Higgins S."/>
            <person name="Loffler F."/>
        </authorList>
    </citation>
    <scope>NUCLEOTIDE SEQUENCE</scope>
</reference>
<accession>A0A645FMF1</accession>
<dbReference type="GO" id="GO:0003700">
    <property type="term" value="F:DNA-binding transcription factor activity"/>
    <property type="evidence" value="ECO:0007669"/>
    <property type="project" value="InterPro"/>
</dbReference>
<keyword evidence="3" id="KW-0804">Transcription</keyword>
<dbReference type="PANTHER" id="PTHR43280:SF2">
    <property type="entry name" value="HTH-TYPE TRANSCRIPTIONAL REGULATOR EXSA"/>
    <property type="match status" value="1"/>
</dbReference>
<dbReference type="InterPro" id="IPR018060">
    <property type="entry name" value="HTH_AraC"/>
</dbReference>
<dbReference type="Gene3D" id="1.10.10.60">
    <property type="entry name" value="Homeodomain-like"/>
    <property type="match status" value="1"/>
</dbReference>
<evidence type="ECO:0000256" key="3">
    <source>
        <dbReference type="ARBA" id="ARBA00023163"/>
    </source>
</evidence>
<dbReference type="EMBL" id="VSSQ01062404">
    <property type="protein sequence ID" value="MPN15588.1"/>
    <property type="molecule type" value="Genomic_DNA"/>
</dbReference>
<keyword evidence="1" id="KW-0805">Transcription regulation</keyword>
<dbReference type="AlphaFoldDB" id="A0A645FMF1"/>
<feature type="domain" description="HTH araC/xylS-type" evidence="4">
    <location>
        <begin position="1"/>
        <end position="61"/>
    </location>
</feature>
<evidence type="ECO:0000256" key="2">
    <source>
        <dbReference type="ARBA" id="ARBA00023125"/>
    </source>
</evidence>
<organism evidence="5">
    <name type="scientific">bioreactor metagenome</name>
    <dbReference type="NCBI Taxonomy" id="1076179"/>
    <lineage>
        <taxon>unclassified sequences</taxon>
        <taxon>metagenomes</taxon>
        <taxon>ecological metagenomes</taxon>
    </lineage>
</organism>
<gene>
    <name evidence="5" type="ORF">SDC9_162922</name>
</gene>
<evidence type="ECO:0000259" key="4">
    <source>
        <dbReference type="PROSITE" id="PS01124"/>
    </source>
</evidence>
<dbReference type="SMART" id="SM00342">
    <property type="entry name" value="HTH_ARAC"/>
    <property type="match status" value="1"/>
</dbReference>
<comment type="caution">
    <text evidence="5">The sequence shown here is derived from an EMBL/GenBank/DDBJ whole genome shotgun (WGS) entry which is preliminary data.</text>
</comment>
<dbReference type="PROSITE" id="PS01124">
    <property type="entry name" value="HTH_ARAC_FAMILY_2"/>
    <property type="match status" value="1"/>
</dbReference>
<evidence type="ECO:0000313" key="5">
    <source>
        <dbReference type="EMBL" id="MPN15588.1"/>
    </source>
</evidence>
<dbReference type="InterPro" id="IPR009057">
    <property type="entry name" value="Homeodomain-like_sf"/>
</dbReference>
<dbReference type="SUPFAM" id="SSF46689">
    <property type="entry name" value="Homeodomain-like"/>
    <property type="match status" value="1"/>
</dbReference>
<name>A0A645FMF1_9ZZZZ</name>
<protein>
    <recommendedName>
        <fullName evidence="4">HTH araC/xylS-type domain-containing protein</fullName>
    </recommendedName>
</protein>
<evidence type="ECO:0000256" key="1">
    <source>
        <dbReference type="ARBA" id="ARBA00023015"/>
    </source>
</evidence>
<sequence length="89" mass="9868">MGTSILEEIRRARTDQIARMLVETALPVSQIADSLGFEDVQHFARYFRAGKLMSPLAYRRKYATRVDSGVAQNGDSFSQSGVVAQDPFA</sequence>